<dbReference type="GO" id="GO:0004497">
    <property type="term" value="F:monooxygenase activity"/>
    <property type="evidence" value="ECO:0007669"/>
    <property type="project" value="UniProtKB-KW"/>
</dbReference>
<dbReference type="PANTHER" id="PTHR47178:SF6">
    <property type="entry name" value="FAD-BINDING DOMAIN-CONTAINING PROTEIN"/>
    <property type="match status" value="1"/>
</dbReference>
<proteinExistence type="predicted"/>
<dbReference type="InterPro" id="IPR036188">
    <property type="entry name" value="FAD/NAD-bd_sf"/>
</dbReference>
<evidence type="ECO:0000256" key="2">
    <source>
        <dbReference type="ARBA" id="ARBA00022827"/>
    </source>
</evidence>
<dbReference type="SUPFAM" id="SSF51905">
    <property type="entry name" value="FAD/NAD(P)-binding domain"/>
    <property type="match status" value="1"/>
</dbReference>
<evidence type="ECO:0000256" key="3">
    <source>
        <dbReference type="ARBA" id="ARBA00023002"/>
    </source>
</evidence>
<dbReference type="RefSeq" id="WP_245787478.1">
    <property type="nucleotide sequence ID" value="NZ_FOEF01000011.1"/>
</dbReference>
<name>A0A1H8Y6J5_9PSEU</name>
<reference evidence="6 7" key="1">
    <citation type="submission" date="2016-10" db="EMBL/GenBank/DDBJ databases">
        <authorList>
            <person name="de Groot N.N."/>
        </authorList>
    </citation>
    <scope>NUCLEOTIDE SEQUENCE [LARGE SCALE GENOMIC DNA]</scope>
    <source>
        <strain evidence="6 7">DSM 44993</strain>
    </source>
</reference>
<keyword evidence="1" id="KW-0285">Flavoprotein</keyword>
<dbReference type="Gene3D" id="3.50.50.60">
    <property type="entry name" value="FAD/NAD(P)-binding domain"/>
    <property type="match status" value="1"/>
</dbReference>
<gene>
    <name evidence="6" type="ORF">SAMN04489732_111236</name>
</gene>
<accession>A0A1H8Y6J5</accession>
<keyword evidence="7" id="KW-1185">Reference proteome</keyword>
<sequence>MSVTSNPAVPEDGVVVIGAGIGGLCLAQGLRRAGIPCAVYERDASPEARLQGYRLHIDEHGAAALREVLSDELYERFLETSLRPNPTVPLYDHQLTLQSVREFPDAGFNVNRMTLRRVLLSGLDDVYFGKRLTHYESDASGVTAHFADGTSARGRVLVGADGVSSPVRRQCLPHARIADTGLRQLYGKIPLDDEARLLFDDEMHAVFTMMVGPGHTMVGVAPVAHPEPFMTCSVGLRREAIGLSEEELSGLSGRQLQELALELVDGWHPRVRAMVSRWAVETVFPLVIRTSVPFSPWGSGRVTLLGDAVHAMSPAAGAGANCALRDGAALAGALREGVTAAVADGAIAAYEEAMLAKGFAAVRESAANGHQFLGQDPLPV</sequence>
<feature type="domain" description="FAD-binding" evidence="5">
    <location>
        <begin position="14"/>
        <end position="363"/>
    </location>
</feature>
<dbReference type="Proteomes" id="UP000198582">
    <property type="component" value="Unassembled WGS sequence"/>
</dbReference>
<dbReference type="Pfam" id="PF01494">
    <property type="entry name" value="FAD_binding_3"/>
    <property type="match status" value="1"/>
</dbReference>
<evidence type="ECO:0000256" key="1">
    <source>
        <dbReference type="ARBA" id="ARBA00022630"/>
    </source>
</evidence>
<dbReference type="PRINTS" id="PR00420">
    <property type="entry name" value="RNGMNOXGNASE"/>
</dbReference>
<keyword evidence="4" id="KW-0503">Monooxygenase</keyword>
<organism evidence="6 7">
    <name type="scientific">Amycolatopsis saalfeldensis</name>
    <dbReference type="NCBI Taxonomy" id="394193"/>
    <lineage>
        <taxon>Bacteria</taxon>
        <taxon>Bacillati</taxon>
        <taxon>Actinomycetota</taxon>
        <taxon>Actinomycetes</taxon>
        <taxon>Pseudonocardiales</taxon>
        <taxon>Pseudonocardiaceae</taxon>
        <taxon>Amycolatopsis</taxon>
    </lineage>
</organism>
<dbReference type="STRING" id="394193.SAMN04489732_111236"/>
<keyword evidence="2" id="KW-0274">FAD</keyword>
<dbReference type="EMBL" id="FOEF01000011">
    <property type="protein sequence ID" value="SEP47884.1"/>
    <property type="molecule type" value="Genomic_DNA"/>
</dbReference>
<evidence type="ECO:0000256" key="4">
    <source>
        <dbReference type="ARBA" id="ARBA00023033"/>
    </source>
</evidence>
<evidence type="ECO:0000313" key="6">
    <source>
        <dbReference type="EMBL" id="SEP47884.1"/>
    </source>
</evidence>
<keyword evidence="3" id="KW-0560">Oxidoreductase</keyword>
<dbReference type="AlphaFoldDB" id="A0A1H8Y6J5"/>
<dbReference type="GO" id="GO:0071949">
    <property type="term" value="F:FAD binding"/>
    <property type="evidence" value="ECO:0007669"/>
    <property type="project" value="InterPro"/>
</dbReference>
<evidence type="ECO:0000313" key="7">
    <source>
        <dbReference type="Proteomes" id="UP000198582"/>
    </source>
</evidence>
<evidence type="ECO:0000259" key="5">
    <source>
        <dbReference type="Pfam" id="PF01494"/>
    </source>
</evidence>
<protein>
    <submittedName>
        <fullName evidence="6">2-polyprenyl-6-methoxyphenol hydroxylase</fullName>
    </submittedName>
</protein>
<dbReference type="PANTHER" id="PTHR47178">
    <property type="entry name" value="MONOOXYGENASE, FAD-BINDING"/>
    <property type="match status" value="1"/>
</dbReference>
<dbReference type="InterPro" id="IPR002938">
    <property type="entry name" value="FAD-bd"/>
</dbReference>